<name>A0ABR4BKB5_9LECA</name>
<organism evidence="3 4">
    <name type="scientific">Lepraria finkii</name>
    <dbReference type="NCBI Taxonomy" id="1340010"/>
    <lineage>
        <taxon>Eukaryota</taxon>
        <taxon>Fungi</taxon>
        <taxon>Dikarya</taxon>
        <taxon>Ascomycota</taxon>
        <taxon>Pezizomycotina</taxon>
        <taxon>Lecanoromycetes</taxon>
        <taxon>OSLEUM clade</taxon>
        <taxon>Lecanoromycetidae</taxon>
        <taxon>Lecanorales</taxon>
        <taxon>Lecanorineae</taxon>
        <taxon>Stereocaulaceae</taxon>
        <taxon>Lepraria</taxon>
    </lineage>
</organism>
<feature type="coiled-coil region" evidence="1">
    <location>
        <begin position="49"/>
        <end position="116"/>
    </location>
</feature>
<protein>
    <submittedName>
        <fullName evidence="3">Uncharacterized protein</fullName>
    </submittedName>
</protein>
<sequence length="136" mass="15488">MDNDNVKMVEDEMDPLKKSLENHDDNKASLTASDKLREVIGPLIKLTLVERANAIVKSVEQQVANLDDAKKKDQKEALTSKMTPLRQLLKESPDDKEKVEKAMEELETISVEIRERDTVIVREEDVVESGEKDNRT</sequence>
<gene>
    <name evidence="3" type="ORF">ABVK25_001877</name>
</gene>
<evidence type="ECO:0000256" key="1">
    <source>
        <dbReference type="SAM" id="Coils"/>
    </source>
</evidence>
<accession>A0ABR4BKB5</accession>
<feature type="region of interest" description="Disordered" evidence="2">
    <location>
        <begin position="1"/>
        <end position="25"/>
    </location>
</feature>
<dbReference type="Gene3D" id="1.20.1270.10">
    <property type="match status" value="1"/>
</dbReference>
<proteinExistence type="predicted"/>
<dbReference type="Proteomes" id="UP001590951">
    <property type="component" value="Unassembled WGS sequence"/>
</dbReference>
<evidence type="ECO:0000313" key="3">
    <source>
        <dbReference type="EMBL" id="KAL2058259.1"/>
    </source>
</evidence>
<reference evidence="3 4" key="1">
    <citation type="submission" date="2024-09" db="EMBL/GenBank/DDBJ databases">
        <title>Rethinking Asexuality: The Enigmatic Case of Functional Sexual Genes in Lepraria (Stereocaulaceae).</title>
        <authorList>
            <person name="Doellman M."/>
            <person name="Sun Y."/>
            <person name="Barcenas-Pena A."/>
            <person name="Lumbsch H.T."/>
            <person name="Grewe F."/>
        </authorList>
    </citation>
    <scope>NUCLEOTIDE SEQUENCE [LARGE SCALE GENOMIC DNA]</scope>
    <source>
        <strain evidence="3 4">Grewe 0041</strain>
    </source>
</reference>
<evidence type="ECO:0000256" key="2">
    <source>
        <dbReference type="SAM" id="MobiDB-lite"/>
    </source>
</evidence>
<evidence type="ECO:0000313" key="4">
    <source>
        <dbReference type="Proteomes" id="UP001590951"/>
    </source>
</evidence>
<keyword evidence="1" id="KW-0175">Coiled coil</keyword>
<dbReference type="EMBL" id="JBHFEH010000003">
    <property type="protein sequence ID" value="KAL2058259.1"/>
    <property type="molecule type" value="Genomic_DNA"/>
</dbReference>
<keyword evidence="4" id="KW-1185">Reference proteome</keyword>
<dbReference type="InterPro" id="IPR029048">
    <property type="entry name" value="HSP70_C_sf"/>
</dbReference>
<comment type="caution">
    <text evidence="3">The sequence shown here is derived from an EMBL/GenBank/DDBJ whole genome shotgun (WGS) entry which is preliminary data.</text>
</comment>